<organism evidence="2">
    <name type="scientific">Ixodes scapularis</name>
    <name type="common">Black-legged tick</name>
    <name type="synonym">Deer tick</name>
    <dbReference type="NCBI Taxonomy" id="6945"/>
    <lineage>
        <taxon>Eukaryota</taxon>
        <taxon>Metazoa</taxon>
        <taxon>Ecdysozoa</taxon>
        <taxon>Arthropoda</taxon>
        <taxon>Chelicerata</taxon>
        <taxon>Arachnida</taxon>
        <taxon>Acari</taxon>
        <taxon>Parasitiformes</taxon>
        <taxon>Ixodida</taxon>
        <taxon>Ixodoidea</taxon>
        <taxon>Ixodidae</taxon>
        <taxon>Ixodinae</taxon>
        <taxon>Ixodes</taxon>
    </lineage>
</organism>
<protein>
    <submittedName>
        <fullName evidence="2">Putative antimicrobial peptide microplusin</fullName>
    </submittedName>
</protein>
<dbReference type="OrthoDB" id="10376358at2759"/>
<feature type="signal peptide" evidence="1">
    <location>
        <begin position="1"/>
        <end position="19"/>
    </location>
</feature>
<proteinExistence type="predicted"/>
<feature type="chain" id="PRO_5020024891" evidence="1">
    <location>
        <begin position="20"/>
        <end position="124"/>
    </location>
</feature>
<accession>A0A4D5S3M5</accession>
<dbReference type="AlphaFoldDB" id="A0A4D5S3M5"/>
<evidence type="ECO:0000256" key="1">
    <source>
        <dbReference type="SAM" id="SignalP"/>
    </source>
</evidence>
<dbReference type="EMBL" id="GHJT01010289">
    <property type="protein sequence ID" value="MOY44260.1"/>
    <property type="molecule type" value="Transcribed_RNA"/>
</dbReference>
<dbReference type="VEuPathDB" id="VectorBase:ISCI013357"/>
<name>A0A4D5S3M5_IXOSC</name>
<dbReference type="Gene3D" id="1.10.150.440">
    <property type="match status" value="1"/>
</dbReference>
<dbReference type="VEuPathDB" id="VectorBase:ISCP_021568"/>
<dbReference type="VEuPathDB" id="VectorBase:ISCW013357"/>
<keyword evidence="1" id="KW-0732">Signal</keyword>
<reference evidence="2" key="1">
    <citation type="submission" date="2019-04" db="EMBL/GenBank/DDBJ databases">
        <title>An insight into the mialome of Ixodes scapularis.</title>
        <authorList>
            <person name="Ribeiro J.M."/>
            <person name="Mather T.N."/>
            <person name="Karim S."/>
        </authorList>
    </citation>
    <scope>NUCLEOTIDE SEQUENCE</scope>
</reference>
<evidence type="ECO:0000313" key="2">
    <source>
        <dbReference type="EMBL" id="MOY44260.1"/>
    </source>
</evidence>
<sequence>MRFLVSTFTLAALIVVATSYSFKYLCYWPESRLSGTLNCVRKRASDDLKQGLLNLEAETGCDSGLCIVHSLCENPGLDEGLRKFLTDTQHEEITELLHICSPQDQSSRPHIEQSNMQWILAFFQ</sequence>